<accession>A0A814SFY6</accession>
<evidence type="ECO:0000256" key="5">
    <source>
        <dbReference type="ARBA" id="ARBA00023136"/>
    </source>
</evidence>
<dbReference type="GO" id="GO:0004930">
    <property type="term" value="F:G protein-coupled receptor activity"/>
    <property type="evidence" value="ECO:0007669"/>
    <property type="project" value="UniProtKB-KW"/>
</dbReference>
<evidence type="ECO:0000256" key="6">
    <source>
        <dbReference type="ARBA" id="ARBA00023170"/>
    </source>
</evidence>
<evidence type="ECO:0000256" key="3">
    <source>
        <dbReference type="ARBA" id="ARBA00022989"/>
    </source>
</evidence>
<dbReference type="AlphaFoldDB" id="A0A814SFY6"/>
<dbReference type="Pfam" id="PF00001">
    <property type="entry name" value="7tm_1"/>
    <property type="match status" value="1"/>
</dbReference>
<feature type="transmembrane region" description="Helical" evidence="8">
    <location>
        <begin position="63"/>
        <end position="83"/>
    </location>
</feature>
<evidence type="ECO:0000256" key="7">
    <source>
        <dbReference type="ARBA" id="ARBA00023224"/>
    </source>
</evidence>
<feature type="transmembrane region" description="Helical" evidence="8">
    <location>
        <begin position="144"/>
        <end position="165"/>
    </location>
</feature>
<organism evidence="11 12">
    <name type="scientific">Rotaria sordida</name>
    <dbReference type="NCBI Taxonomy" id="392033"/>
    <lineage>
        <taxon>Eukaryota</taxon>
        <taxon>Metazoa</taxon>
        <taxon>Spiralia</taxon>
        <taxon>Gnathifera</taxon>
        <taxon>Rotifera</taxon>
        <taxon>Eurotatoria</taxon>
        <taxon>Bdelloidea</taxon>
        <taxon>Philodinida</taxon>
        <taxon>Philodinidae</taxon>
        <taxon>Rotaria</taxon>
    </lineage>
</organism>
<dbReference type="PANTHER" id="PTHR24243:SF230">
    <property type="entry name" value="G-PROTEIN COUPLED RECEPTORS FAMILY 1 PROFILE DOMAIN-CONTAINING PROTEIN"/>
    <property type="match status" value="1"/>
</dbReference>
<sequence>MNNSTNESVIIHPVDDFATLLLINRIIYCGYFLFLILAGTCGNLLTAITLLRAKLRKYTTCQFMAVCALLNIGVLLTNTLNMMLSQGHSIHLRSLFDLGWCRINAFVAQWIRGMASWILVIVAFDRFRQTKTLRRTSTRNNCTVLYTMFITSVILLILNLHYLLFTGSTLSLNGNTPFVACIFYKRSEDYIQRFFASTSTWQELVTIIIVPCILTLILNIFIIKKSFLKPVSNEHLRSRSKSRTRRVTTMLLASNIGFLALVAPAQIFYALSFDPQLGMESSDKYKSFMIQGNIYQCLINTYYAASFVFCFASSSIFRREIKKLLHKRYKSKYSVNHTIHNEHGSSPEHRPFIHSTQINGFICSSNSRSHDYPLESVTLKRGTLSTSECDGYIEQ</sequence>
<feature type="transmembrane region" description="Helical" evidence="8">
    <location>
        <begin position="293"/>
        <end position="317"/>
    </location>
</feature>
<evidence type="ECO:0000256" key="4">
    <source>
        <dbReference type="ARBA" id="ARBA00023040"/>
    </source>
</evidence>
<feature type="transmembrane region" description="Helical" evidence="8">
    <location>
        <begin position="25"/>
        <end position="51"/>
    </location>
</feature>
<evidence type="ECO:0000313" key="12">
    <source>
        <dbReference type="Proteomes" id="UP000663870"/>
    </source>
</evidence>
<dbReference type="Gene3D" id="1.20.1070.10">
    <property type="entry name" value="Rhodopsin 7-helix transmembrane proteins"/>
    <property type="match status" value="1"/>
</dbReference>
<dbReference type="InterPro" id="IPR017452">
    <property type="entry name" value="GPCR_Rhodpsn_7TM"/>
</dbReference>
<feature type="transmembrane region" description="Helical" evidence="8">
    <location>
        <begin position="204"/>
        <end position="223"/>
    </location>
</feature>
<evidence type="ECO:0000256" key="2">
    <source>
        <dbReference type="ARBA" id="ARBA00022692"/>
    </source>
</evidence>
<dbReference type="InterPro" id="IPR000276">
    <property type="entry name" value="GPCR_Rhodpsn"/>
</dbReference>
<evidence type="ECO:0000313" key="11">
    <source>
        <dbReference type="EMBL" id="CAF1147553.1"/>
    </source>
</evidence>
<keyword evidence="12" id="KW-1185">Reference proteome</keyword>
<keyword evidence="3 8" id="KW-1133">Transmembrane helix</keyword>
<dbReference type="PANTHER" id="PTHR24243">
    <property type="entry name" value="G-PROTEIN COUPLED RECEPTOR"/>
    <property type="match status" value="1"/>
</dbReference>
<feature type="transmembrane region" description="Helical" evidence="8">
    <location>
        <begin position="247"/>
        <end position="273"/>
    </location>
</feature>
<comment type="caution">
    <text evidence="11">The sequence shown here is derived from an EMBL/GenBank/DDBJ whole genome shotgun (WGS) entry which is preliminary data.</text>
</comment>
<dbReference type="EMBL" id="CAJNOH010000114">
    <property type="protein sequence ID" value="CAF0880353.1"/>
    <property type="molecule type" value="Genomic_DNA"/>
</dbReference>
<dbReference type="PROSITE" id="PS50262">
    <property type="entry name" value="G_PROTEIN_RECEP_F1_2"/>
    <property type="match status" value="1"/>
</dbReference>
<gene>
    <name evidence="11" type="ORF">JXQ802_LOCUS21551</name>
    <name evidence="10" type="ORF">PYM288_LOCUS8508</name>
</gene>
<dbReference type="Proteomes" id="UP000663854">
    <property type="component" value="Unassembled WGS sequence"/>
</dbReference>
<keyword evidence="5 8" id="KW-0472">Membrane</keyword>
<evidence type="ECO:0000259" key="9">
    <source>
        <dbReference type="PROSITE" id="PS50262"/>
    </source>
</evidence>
<dbReference type="GO" id="GO:0005886">
    <property type="term" value="C:plasma membrane"/>
    <property type="evidence" value="ECO:0007669"/>
    <property type="project" value="TreeGrafter"/>
</dbReference>
<dbReference type="SUPFAM" id="SSF81321">
    <property type="entry name" value="Family A G protein-coupled receptor-like"/>
    <property type="match status" value="1"/>
</dbReference>
<keyword evidence="7" id="KW-0807">Transducer</keyword>
<reference evidence="11" key="1">
    <citation type="submission" date="2021-02" db="EMBL/GenBank/DDBJ databases">
        <authorList>
            <person name="Nowell W R."/>
        </authorList>
    </citation>
    <scope>NUCLEOTIDE SEQUENCE</scope>
</reference>
<feature type="domain" description="G-protein coupled receptors family 1 profile" evidence="9">
    <location>
        <begin position="42"/>
        <end position="272"/>
    </location>
</feature>
<name>A0A814SFY6_9BILA</name>
<evidence type="ECO:0000256" key="1">
    <source>
        <dbReference type="ARBA" id="ARBA00004141"/>
    </source>
</evidence>
<dbReference type="Proteomes" id="UP000663870">
    <property type="component" value="Unassembled WGS sequence"/>
</dbReference>
<protein>
    <recommendedName>
        <fullName evidence="9">G-protein coupled receptors family 1 profile domain-containing protein</fullName>
    </recommendedName>
</protein>
<keyword evidence="6" id="KW-0675">Receptor</keyword>
<comment type="subcellular location">
    <subcellularLocation>
        <location evidence="1">Membrane</location>
        <topology evidence="1">Multi-pass membrane protein</topology>
    </subcellularLocation>
</comment>
<evidence type="ECO:0000256" key="8">
    <source>
        <dbReference type="SAM" id="Phobius"/>
    </source>
</evidence>
<evidence type="ECO:0000313" key="10">
    <source>
        <dbReference type="EMBL" id="CAF0880353.1"/>
    </source>
</evidence>
<proteinExistence type="predicted"/>
<keyword evidence="2 8" id="KW-0812">Transmembrane</keyword>
<keyword evidence="4" id="KW-0297">G-protein coupled receptor</keyword>
<dbReference type="EMBL" id="CAJNOL010000636">
    <property type="protein sequence ID" value="CAF1147553.1"/>
    <property type="molecule type" value="Genomic_DNA"/>
</dbReference>
<feature type="transmembrane region" description="Helical" evidence="8">
    <location>
        <begin position="103"/>
        <end position="124"/>
    </location>
</feature>